<dbReference type="EMBL" id="JAADJU010000014">
    <property type="protein sequence ID" value="NMP29491.1"/>
    <property type="molecule type" value="Genomic_DNA"/>
</dbReference>
<reference evidence="1 2" key="1">
    <citation type="submission" date="2020-01" db="EMBL/GenBank/DDBJ databases">
        <authorList>
            <person name="Lee S.D."/>
        </authorList>
    </citation>
    <scope>NUCLEOTIDE SEQUENCE [LARGE SCALE GENOMIC DNA]</scope>
    <source>
        <strain evidence="1 2">SAP-1</strain>
    </source>
</reference>
<accession>A0A848MR48</accession>
<gene>
    <name evidence="1" type="ORF">GW590_21830</name>
</gene>
<comment type="caution">
    <text evidence="1">The sequence shown here is derived from an EMBL/GenBank/DDBJ whole genome shotgun (WGS) entry which is preliminary data.</text>
</comment>
<protein>
    <recommendedName>
        <fullName evidence="3">SMI1/KNR4 family protein</fullName>
    </recommendedName>
</protein>
<keyword evidence="2" id="KW-1185">Reference proteome</keyword>
<dbReference type="AlphaFoldDB" id="A0A848MR48"/>
<sequence length="182" mass="21189">MDKSEIIKILQSLDMQQRMARLQKPVDLIRQELITYAHFGYKVNLGLLEAWPQPPEVVFNDLVALGGQEFACQYLPFLCLLNGFDINGVRLYGFHDEGKDSQDIRRILDYLPFPEIYDGYVLMGSTDLDILIFDKSNHHFEIRDRIGFDYIVGSYPQLDQFLQVLATSIKKSFEDEDEDDRE</sequence>
<reference evidence="1 2" key="2">
    <citation type="submission" date="2020-06" db="EMBL/GenBank/DDBJ databases">
        <title>Polyphasic characterization of a Rahnella strain isolated from tree sap.</title>
        <authorList>
            <person name="Kim I.S."/>
        </authorList>
    </citation>
    <scope>NUCLEOTIDE SEQUENCE [LARGE SCALE GENOMIC DNA]</scope>
    <source>
        <strain evidence="1 2">SAP-1</strain>
    </source>
</reference>
<evidence type="ECO:0000313" key="2">
    <source>
        <dbReference type="Proteomes" id="UP000585363"/>
    </source>
</evidence>
<name>A0A848MR48_9GAMM</name>
<proteinExistence type="predicted"/>
<dbReference type="NCBIfam" id="NF038335">
    <property type="entry name" value="YPO0640_fam"/>
    <property type="match status" value="1"/>
</dbReference>
<dbReference type="Proteomes" id="UP000585363">
    <property type="component" value="Unassembled WGS sequence"/>
</dbReference>
<evidence type="ECO:0008006" key="3">
    <source>
        <dbReference type="Google" id="ProtNLM"/>
    </source>
</evidence>
<dbReference type="RefSeq" id="WP_169405199.1">
    <property type="nucleotide sequence ID" value="NZ_JAADJU010000014.1"/>
</dbReference>
<evidence type="ECO:0000313" key="1">
    <source>
        <dbReference type="EMBL" id="NMP29491.1"/>
    </source>
</evidence>
<organism evidence="1 2">
    <name type="scientific">Rouxiella aceris</name>
    <dbReference type="NCBI Taxonomy" id="2703884"/>
    <lineage>
        <taxon>Bacteria</taxon>
        <taxon>Pseudomonadati</taxon>
        <taxon>Pseudomonadota</taxon>
        <taxon>Gammaproteobacteria</taxon>
        <taxon>Enterobacterales</taxon>
        <taxon>Yersiniaceae</taxon>
        <taxon>Rouxiella</taxon>
    </lineage>
</organism>